<protein>
    <submittedName>
        <fullName evidence="1">Uncharacterized protein</fullName>
    </submittedName>
</protein>
<name>A0ABQ4CQ15_9ACTN</name>
<dbReference type="EMBL" id="BONE01000016">
    <property type="protein sequence ID" value="GIF72922.1"/>
    <property type="molecule type" value="Genomic_DNA"/>
</dbReference>
<keyword evidence="2" id="KW-1185">Reference proteome</keyword>
<evidence type="ECO:0000313" key="2">
    <source>
        <dbReference type="Proteomes" id="UP000604117"/>
    </source>
</evidence>
<accession>A0ABQ4CQ15</accession>
<reference evidence="1 2" key="1">
    <citation type="submission" date="2021-01" db="EMBL/GenBank/DDBJ databases">
        <title>Whole genome shotgun sequence of Asanoa siamensis NBRC 107932.</title>
        <authorList>
            <person name="Komaki H."/>
            <person name="Tamura T."/>
        </authorList>
    </citation>
    <scope>NUCLEOTIDE SEQUENCE [LARGE SCALE GENOMIC DNA]</scope>
    <source>
        <strain evidence="1 2">NBRC 107932</strain>
    </source>
</reference>
<dbReference type="Proteomes" id="UP000604117">
    <property type="component" value="Unassembled WGS sequence"/>
</dbReference>
<sequence length="82" mass="8878">MASAPQARYSKLAILVRKLTHQEHKVNAAAVRTNSLVTSLGTIREARLDSLSASQVAKVVRRIVDHEAVTPKLDVAKFSSAV</sequence>
<organism evidence="1 2">
    <name type="scientific">Asanoa siamensis</name>
    <dbReference type="NCBI Taxonomy" id="926357"/>
    <lineage>
        <taxon>Bacteria</taxon>
        <taxon>Bacillati</taxon>
        <taxon>Actinomycetota</taxon>
        <taxon>Actinomycetes</taxon>
        <taxon>Micromonosporales</taxon>
        <taxon>Micromonosporaceae</taxon>
        <taxon>Asanoa</taxon>
    </lineage>
</organism>
<proteinExistence type="predicted"/>
<dbReference type="RefSeq" id="WP_203712624.1">
    <property type="nucleotide sequence ID" value="NZ_BONE01000016.1"/>
</dbReference>
<gene>
    <name evidence="1" type="ORF">Asi02nite_24400</name>
</gene>
<evidence type="ECO:0000313" key="1">
    <source>
        <dbReference type="EMBL" id="GIF72922.1"/>
    </source>
</evidence>
<comment type="caution">
    <text evidence="1">The sequence shown here is derived from an EMBL/GenBank/DDBJ whole genome shotgun (WGS) entry which is preliminary data.</text>
</comment>